<sequence length="149" mass="17241">MTRLLKVLLYCQPVYVAVADYESPELKVCEGQFLEVLDQTNPHMWLVKTKPTKVNPSRVGWMPASYLEQKEGGGLVDRRSTREVFREDIIQITNKPAEAKVKRRYALGELVEAEKDYINELSDLIEQAEAEDPVKFRIRLQLLESSKSW</sequence>
<keyword evidence="6" id="KW-1185">Reference proteome</keyword>
<protein>
    <recommendedName>
        <fullName evidence="4">SH3 domain-containing protein</fullName>
    </recommendedName>
</protein>
<dbReference type="InterPro" id="IPR036028">
    <property type="entry name" value="SH3-like_dom_sf"/>
</dbReference>
<comment type="caution">
    <text evidence="5">The sequence shown here is derived from an EMBL/GenBank/DDBJ whole genome shotgun (WGS) entry which is preliminary data.</text>
</comment>
<feature type="chain" id="PRO_5029494659" description="SH3 domain-containing protein" evidence="3">
    <location>
        <begin position="20"/>
        <end position="149"/>
    </location>
</feature>
<reference evidence="5" key="1">
    <citation type="submission" date="2020-06" db="EMBL/GenBank/DDBJ databases">
        <title>Draft genome of Bugula neritina, a colonial animal packing powerful symbionts and potential medicines.</title>
        <authorList>
            <person name="Rayko M."/>
        </authorList>
    </citation>
    <scope>NUCLEOTIDE SEQUENCE [LARGE SCALE GENOMIC DNA]</scope>
    <source>
        <strain evidence="5">Kwan_BN1</strain>
    </source>
</reference>
<dbReference type="Proteomes" id="UP000593567">
    <property type="component" value="Unassembled WGS sequence"/>
</dbReference>
<dbReference type="SUPFAM" id="SSF50044">
    <property type="entry name" value="SH3-domain"/>
    <property type="match status" value="1"/>
</dbReference>
<proteinExistence type="predicted"/>
<feature type="domain" description="SH3" evidence="4">
    <location>
        <begin position="10"/>
        <end position="72"/>
    </location>
</feature>
<dbReference type="OrthoDB" id="10072266at2759"/>
<accession>A0A7J7KHK8</accession>
<dbReference type="AlphaFoldDB" id="A0A7J7KHK8"/>
<dbReference type="EMBL" id="VXIV02000526">
    <property type="protein sequence ID" value="KAF6037727.1"/>
    <property type="molecule type" value="Genomic_DNA"/>
</dbReference>
<feature type="signal peptide" evidence="3">
    <location>
        <begin position="1"/>
        <end position="19"/>
    </location>
</feature>
<evidence type="ECO:0000256" key="2">
    <source>
        <dbReference type="PROSITE-ProRule" id="PRU00192"/>
    </source>
</evidence>
<evidence type="ECO:0000256" key="3">
    <source>
        <dbReference type="SAM" id="SignalP"/>
    </source>
</evidence>
<name>A0A7J7KHK8_BUGNE</name>
<dbReference type="SMART" id="SM00326">
    <property type="entry name" value="SH3"/>
    <property type="match status" value="1"/>
</dbReference>
<evidence type="ECO:0000313" key="6">
    <source>
        <dbReference type="Proteomes" id="UP000593567"/>
    </source>
</evidence>
<dbReference type="InterPro" id="IPR001452">
    <property type="entry name" value="SH3_domain"/>
</dbReference>
<dbReference type="PROSITE" id="PS50002">
    <property type="entry name" value="SH3"/>
    <property type="match status" value="1"/>
</dbReference>
<keyword evidence="1 2" id="KW-0728">SH3 domain</keyword>
<organism evidence="5 6">
    <name type="scientific">Bugula neritina</name>
    <name type="common">Brown bryozoan</name>
    <name type="synonym">Sertularia neritina</name>
    <dbReference type="NCBI Taxonomy" id="10212"/>
    <lineage>
        <taxon>Eukaryota</taxon>
        <taxon>Metazoa</taxon>
        <taxon>Spiralia</taxon>
        <taxon>Lophotrochozoa</taxon>
        <taxon>Bryozoa</taxon>
        <taxon>Gymnolaemata</taxon>
        <taxon>Cheilostomatida</taxon>
        <taxon>Flustrina</taxon>
        <taxon>Buguloidea</taxon>
        <taxon>Bugulidae</taxon>
        <taxon>Bugula</taxon>
    </lineage>
</organism>
<keyword evidence="3" id="KW-0732">Signal</keyword>
<evidence type="ECO:0000256" key="1">
    <source>
        <dbReference type="ARBA" id="ARBA00022443"/>
    </source>
</evidence>
<evidence type="ECO:0000313" key="5">
    <source>
        <dbReference type="EMBL" id="KAF6037727.1"/>
    </source>
</evidence>
<evidence type="ECO:0000259" key="4">
    <source>
        <dbReference type="PROSITE" id="PS50002"/>
    </source>
</evidence>
<gene>
    <name evidence="5" type="ORF">EB796_003961</name>
</gene>
<dbReference type="Gene3D" id="2.30.30.40">
    <property type="entry name" value="SH3 Domains"/>
    <property type="match status" value="1"/>
</dbReference>